<protein>
    <submittedName>
        <fullName evidence="2">Helix-turn-helix transcriptional regulator</fullName>
    </submittedName>
</protein>
<evidence type="ECO:0000313" key="3">
    <source>
        <dbReference type="Proteomes" id="UP001501358"/>
    </source>
</evidence>
<evidence type="ECO:0000259" key="1">
    <source>
        <dbReference type="PROSITE" id="PS50943"/>
    </source>
</evidence>
<accession>A0ABN3LEI8</accession>
<comment type="caution">
    <text evidence="2">The sequence shown here is derived from an EMBL/GenBank/DDBJ whole genome shotgun (WGS) entry which is preliminary data.</text>
</comment>
<reference evidence="2 3" key="1">
    <citation type="journal article" date="2019" name="Int. J. Syst. Evol. Microbiol.">
        <title>The Global Catalogue of Microorganisms (GCM) 10K type strain sequencing project: providing services to taxonomists for standard genome sequencing and annotation.</title>
        <authorList>
            <consortium name="The Broad Institute Genomics Platform"/>
            <consortium name="The Broad Institute Genome Sequencing Center for Infectious Disease"/>
            <person name="Wu L."/>
            <person name="Ma J."/>
        </authorList>
    </citation>
    <scope>NUCLEOTIDE SEQUENCE [LARGE SCALE GENOMIC DNA]</scope>
    <source>
        <strain evidence="2 3">JCM 6307</strain>
    </source>
</reference>
<keyword evidence="3" id="KW-1185">Reference proteome</keyword>
<dbReference type="InterPro" id="IPR043917">
    <property type="entry name" value="DUF5753"/>
</dbReference>
<organism evidence="2 3">
    <name type="scientific">Streptomyces thermolineatus</name>
    <dbReference type="NCBI Taxonomy" id="44033"/>
    <lineage>
        <taxon>Bacteria</taxon>
        <taxon>Bacillati</taxon>
        <taxon>Actinomycetota</taxon>
        <taxon>Actinomycetes</taxon>
        <taxon>Kitasatosporales</taxon>
        <taxon>Streptomycetaceae</taxon>
        <taxon>Streptomyces</taxon>
    </lineage>
</organism>
<dbReference type="RefSeq" id="WP_425582634.1">
    <property type="nucleotide sequence ID" value="NZ_BAAATA010000008.1"/>
</dbReference>
<dbReference type="Pfam" id="PF13560">
    <property type="entry name" value="HTH_31"/>
    <property type="match status" value="1"/>
</dbReference>
<dbReference type="InterPro" id="IPR001387">
    <property type="entry name" value="Cro/C1-type_HTH"/>
</dbReference>
<dbReference type="Pfam" id="PF19054">
    <property type="entry name" value="DUF5753"/>
    <property type="match status" value="1"/>
</dbReference>
<dbReference type="InterPro" id="IPR010982">
    <property type="entry name" value="Lambda_DNA-bd_dom_sf"/>
</dbReference>
<dbReference type="EMBL" id="BAAATA010000008">
    <property type="protein sequence ID" value="GAA2482944.1"/>
    <property type="molecule type" value="Genomic_DNA"/>
</dbReference>
<name>A0ABN3LEI8_9ACTN</name>
<dbReference type="Proteomes" id="UP001501358">
    <property type="component" value="Unassembled WGS sequence"/>
</dbReference>
<evidence type="ECO:0000313" key="2">
    <source>
        <dbReference type="EMBL" id="GAA2482944.1"/>
    </source>
</evidence>
<gene>
    <name evidence="2" type="ORF">GCM10010406_19080</name>
</gene>
<feature type="domain" description="HTH cro/C1-type" evidence="1">
    <location>
        <begin position="26"/>
        <end position="79"/>
    </location>
</feature>
<proteinExistence type="predicted"/>
<dbReference type="SUPFAM" id="SSF47413">
    <property type="entry name" value="lambda repressor-like DNA-binding domains"/>
    <property type="match status" value="1"/>
</dbReference>
<sequence>MAGAGRPDQPEGDGSGAFLRCFGRQVKLFRERAGWTQGQLGARVGYGEDMVAAVEQARRIPKPEFVDRADEALGAGGVLSAMKEEVARARYPAFFRDYARLETEAVEVHAYAGQAVPGLLQTEEYARAVFQMWRPQLDEETVEQRVAARMSRQELFSRRAAPFLSFVVEEVVLRRPFGGNHVLRGQLEQLLAAGRRRNVEVQVMPTDREDNAGVDGPFTLVTPGDGEQLAYLEGQGRSTLVTRRAEVRGVALRYGIIRAQALTPRESLVLIEKLLGER</sequence>
<dbReference type="SMART" id="SM00530">
    <property type="entry name" value="HTH_XRE"/>
    <property type="match status" value="1"/>
</dbReference>
<dbReference type="CDD" id="cd00093">
    <property type="entry name" value="HTH_XRE"/>
    <property type="match status" value="1"/>
</dbReference>
<dbReference type="Gene3D" id="1.10.260.40">
    <property type="entry name" value="lambda repressor-like DNA-binding domains"/>
    <property type="match status" value="1"/>
</dbReference>
<dbReference type="PROSITE" id="PS50943">
    <property type="entry name" value="HTH_CROC1"/>
    <property type="match status" value="1"/>
</dbReference>